<protein>
    <recommendedName>
        <fullName evidence="1">DUF7344 domain-containing protein</fullName>
    </recommendedName>
</protein>
<accession>A0ABU2FAP5</accession>
<comment type="caution">
    <text evidence="2">The sequence shown here is derived from an EMBL/GenBank/DDBJ whole genome shotgun (WGS) entry which is preliminary data.</text>
</comment>
<organism evidence="2 3">
    <name type="scientific">Haloarcula saliterrae</name>
    <dbReference type="NCBI Taxonomy" id="2950534"/>
    <lineage>
        <taxon>Archaea</taxon>
        <taxon>Methanobacteriati</taxon>
        <taxon>Methanobacteriota</taxon>
        <taxon>Stenosarchaea group</taxon>
        <taxon>Halobacteria</taxon>
        <taxon>Halobacteriales</taxon>
        <taxon>Haloarculaceae</taxon>
        <taxon>Haloarcula</taxon>
    </lineage>
</organism>
<name>A0ABU2FAP5_9EURY</name>
<dbReference type="RefSeq" id="WP_310918953.1">
    <property type="nucleotide sequence ID" value="NZ_JAMQON010000002.1"/>
</dbReference>
<dbReference type="EMBL" id="JAMQON010000002">
    <property type="protein sequence ID" value="MDS0259343.1"/>
    <property type="molecule type" value="Genomic_DNA"/>
</dbReference>
<evidence type="ECO:0000259" key="1">
    <source>
        <dbReference type="Pfam" id="PF24035"/>
    </source>
</evidence>
<dbReference type="Proteomes" id="UP001259659">
    <property type="component" value="Unassembled WGS sequence"/>
</dbReference>
<dbReference type="InterPro" id="IPR055768">
    <property type="entry name" value="DUF7344"/>
</dbReference>
<proteinExistence type="predicted"/>
<gene>
    <name evidence="2" type="ORF">NDI56_08060</name>
</gene>
<dbReference type="Pfam" id="PF24035">
    <property type="entry name" value="DUF7344"/>
    <property type="match status" value="1"/>
</dbReference>
<reference evidence="2 3" key="1">
    <citation type="submission" date="2022-06" db="EMBL/GenBank/DDBJ databases">
        <title>Haloarcula sp. a new haloarchaeum isolate from saline soil.</title>
        <authorList>
            <person name="Strakova D."/>
            <person name="Galisteo C."/>
            <person name="Sanchez-Porro C."/>
            <person name="Ventosa A."/>
        </authorList>
    </citation>
    <scope>NUCLEOTIDE SEQUENCE [LARGE SCALE GENOMIC DNA]</scope>
    <source>
        <strain evidence="2 3">S1CR25-12</strain>
    </source>
</reference>
<evidence type="ECO:0000313" key="3">
    <source>
        <dbReference type="Proteomes" id="UP001259659"/>
    </source>
</evidence>
<sequence length="101" mass="11329">MSNTSTHVPESPESITGLSETEQYRLLSVERRRLVLDILEGQTATTLDRLASAVVRREPGLDPADVSATQRVRVSLHHKHLPLMAELGVLEYDDEANRIRL</sequence>
<keyword evidence="3" id="KW-1185">Reference proteome</keyword>
<feature type="domain" description="DUF7344" evidence="1">
    <location>
        <begin position="24"/>
        <end position="99"/>
    </location>
</feature>
<evidence type="ECO:0000313" key="2">
    <source>
        <dbReference type="EMBL" id="MDS0259343.1"/>
    </source>
</evidence>